<dbReference type="HOGENOM" id="CLU_598566_0_0_1"/>
<accession>S8DHN1</accession>
<feature type="compositionally biased region" description="Low complexity" evidence="1">
    <location>
        <begin position="265"/>
        <end position="277"/>
    </location>
</feature>
<name>S8DHN1_FOMSC</name>
<proteinExistence type="predicted"/>
<organism evidence="2 3">
    <name type="scientific">Fomitopsis schrenkii</name>
    <name type="common">Brown rot fungus</name>
    <dbReference type="NCBI Taxonomy" id="2126942"/>
    <lineage>
        <taxon>Eukaryota</taxon>
        <taxon>Fungi</taxon>
        <taxon>Dikarya</taxon>
        <taxon>Basidiomycota</taxon>
        <taxon>Agaricomycotina</taxon>
        <taxon>Agaricomycetes</taxon>
        <taxon>Polyporales</taxon>
        <taxon>Fomitopsis</taxon>
    </lineage>
</organism>
<keyword evidence="3" id="KW-1185">Reference proteome</keyword>
<feature type="region of interest" description="Disordered" evidence="1">
    <location>
        <begin position="212"/>
        <end position="320"/>
    </location>
</feature>
<dbReference type="AlphaFoldDB" id="S8DHN1"/>
<gene>
    <name evidence="2" type="ORF">FOMPIDRAFT_1056318</name>
</gene>
<feature type="region of interest" description="Disordered" evidence="1">
    <location>
        <begin position="1"/>
        <end position="22"/>
    </location>
</feature>
<protein>
    <submittedName>
        <fullName evidence="2">Uncharacterized protein</fullName>
    </submittedName>
</protein>
<reference evidence="2 3" key="1">
    <citation type="journal article" date="2012" name="Science">
        <title>The Paleozoic origin of enzymatic lignin decomposition reconstructed from 31 fungal genomes.</title>
        <authorList>
            <person name="Floudas D."/>
            <person name="Binder M."/>
            <person name="Riley R."/>
            <person name="Barry K."/>
            <person name="Blanchette R.A."/>
            <person name="Henrissat B."/>
            <person name="Martinez A.T."/>
            <person name="Otillar R."/>
            <person name="Spatafora J.W."/>
            <person name="Yadav J.S."/>
            <person name="Aerts A."/>
            <person name="Benoit I."/>
            <person name="Boyd A."/>
            <person name="Carlson A."/>
            <person name="Copeland A."/>
            <person name="Coutinho P.M."/>
            <person name="de Vries R.P."/>
            <person name="Ferreira P."/>
            <person name="Findley K."/>
            <person name="Foster B."/>
            <person name="Gaskell J."/>
            <person name="Glotzer D."/>
            <person name="Gorecki P."/>
            <person name="Heitman J."/>
            <person name="Hesse C."/>
            <person name="Hori C."/>
            <person name="Igarashi K."/>
            <person name="Jurgens J.A."/>
            <person name="Kallen N."/>
            <person name="Kersten P."/>
            <person name="Kohler A."/>
            <person name="Kuees U."/>
            <person name="Kumar T.K.A."/>
            <person name="Kuo A."/>
            <person name="LaButti K."/>
            <person name="Larrondo L.F."/>
            <person name="Lindquist E."/>
            <person name="Ling A."/>
            <person name="Lombard V."/>
            <person name="Lucas S."/>
            <person name="Lundell T."/>
            <person name="Martin R."/>
            <person name="McLaughlin D.J."/>
            <person name="Morgenstern I."/>
            <person name="Morin E."/>
            <person name="Murat C."/>
            <person name="Nagy L.G."/>
            <person name="Nolan M."/>
            <person name="Ohm R.A."/>
            <person name="Patyshakuliyeva A."/>
            <person name="Rokas A."/>
            <person name="Ruiz-Duenas F.J."/>
            <person name="Sabat G."/>
            <person name="Salamov A."/>
            <person name="Samejima M."/>
            <person name="Schmutz J."/>
            <person name="Slot J.C."/>
            <person name="St John F."/>
            <person name="Stenlid J."/>
            <person name="Sun H."/>
            <person name="Sun S."/>
            <person name="Syed K."/>
            <person name="Tsang A."/>
            <person name="Wiebenga A."/>
            <person name="Young D."/>
            <person name="Pisabarro A."/>
            <person name="Eastwood D.C."/>
            <person name="Martin F."/>
            <person name="Cullen D."/>
            <person name="Grigoriev I.V."/>
            <person name="Hibbett D.S."/>
        </authorList>
    </citation>
    <scope>NUCLEOTIDE SEQUENCE</scope>
    <source>
        <strain evidence="3">FP-58527</strain>
    </source>
</reference>
<evidence type="ECO:0000313" key="3">
    <source>
        <dbReference type="Proteomes" id="UP000015241"/>
    </source>
</evidence>
<dbReference type="EMBL" id="KE504302">
    <property type="protein sequence ID" value="EPS93071.1"/>
    <property type="molecule type" value="Genomic_DNA"/>
</dbReference>
<evidence type="ECO:0000313" key="2">
    <source>
        <dbReference type="EMBL" id="EPS93071.1"/>
    </source>
</evidence>
<dbReference type="Proteomes" id="UP000015241">
    <property type="component" value="Unassembled WGS sequence"/>
</dbReference>
<sequence length="457" mass="49286">MSPRQTARSPVAGSSSPPSSTVYPNMLLDAITDVNAIFAFLPPLLRHAPGSRLQHRASPPSTPCIPSRAPAGAPPPSSAACSRMPGCESRPSAADRGGTGSEPAEREWLNGSWGGDGGNRHRDLGTSETLLRRYLSIYVDPPAGEGYPQCGASTLLREIDGRSRMFRSPISVPTTSVYSSTLKNPSALGQAPSRSGLVSVRPLREARYVLRHPRPLITTDQRTYPEKPPQAPAVALLRPESAVKISMPREDSPSPSCASVPFQDSDPNSSSSSLAPSPIMPPPQSAWILPSGDSFSDVSRTTTPQSRPFPPFSRLPESTRTSSSLSARCSAFSLTRPRMVELGFERHVPIASRSVAFPLNRSLFCSTFQLGFGLPSSVSHFVYVPSCKPSFGLNLTSVRKSAYPQVTLIKAVPEVTVTHLHTDVLPFHDQSTGFRCWYMFASSLVRDFWSDLVALSA</sequence>
<evidence type="ECO:0000256" key="1">
    <source>
        <dbReference type="SAM" id="MobiDB-lite"/>
    </source>
</evidence>
<feature type="compositionally biased region" description="Polar residues" evidence="1">
    <location>
        <begin position="293"/>
        <end position="306"/>
    </location>
</feature>
<feature type="region of interest" description="Disordered" evidence="1">
    <location>
        <begin position="51"/>
        <end position="121"/>
    </location>
</feature>
<dbReference type="InParanoid" id="S8DHN1"/>